<dbReference type="Proteomes" id="UP001159364">
    <property type="component" value="Linkage Group LG07"/>
</dbReference>
<proteinExistence type="predicted"/>
<comment type="caution">
    <text evidence="1">The sequence shown here is derived from an EMBL/GenBank/DDBJ whole genome shotgun (WGS) entry which is preliminary data.</text>
</comment>
<evidence type="ECO:0000313" key="2">
    <source>
        <dbReference type="Proteomes" id="UP001159364"/>
    </source>
</evidence>
<dbReference type="EMBL" id="JAIWQS010000007">
    <property type="protein sequence ID" value="KAJ8760986.1"/>
    <property type="molecule type" value="Genomic_DNA"/>
</dbReference>
<protein>
    <submittedName>
        <fullName evidence="1">Uncharacterized protein</fullName>
    </submittedName>
</protein>
<sequence>MAGRVTLAKATLNAMPSHSMQVTWFPTRACNAVDRIVRDFIWRSSDDKRGVHLLSCDTVTKPKAVGGLGIRKCRPMNIAFLGKIVWSAHENQRKLWVGLICGKYAKNLNVLDWTHRPNCSPVWRDLLKARAEIIVGFGDILDDMGIWKLHDLRTPIPSEIRDEFPSIRPSVEY</sequence>
<organism evidence="1 2">
    <name type="scientific">Erythroxylum novogranatense</name>
    <dbReference type="NCBI Taxonomy" id="1862640"/>
    <lineage>
        <taxon>Eukaryota</taxon>
        <taxon>Viridiplantae</taxon>
        <taxon>Streptophyta</taxon>
        <taxon>Embryophyta</taxon>
        <taxon>Tracheophyta</taxon>
        <taxon>Spermatophyta</taxon>
        <taxon>Magnoliopsida</taxon>
        <taxon>eudicotyledons</taxon>
        <taxon>Gunneridae</taxon>
        <taxon>Pentapetalae</taxon>
        <taxon>rosids</taxon>
        <taxon>fabids</taxon>
        <taxon>Malpighiales</taxon>
        <taxon>Erythroxylaceae</taxon>
        <taxon>Erythroxylum</taxon>
    </lineage>
</organism>
<accession>A0AAV8T2K0</accession>
<dbReference type="AlphaFoldDB" id="A0AAV8T2K0"/>
<evidence type="ECO:0000313" key="1">
    <source>
        <dbReference type="EMBL" id="KAJ8760986.1"/>
    </source>
</evidence>
<dbReference type="PANTHER" id="PTHR33116:SF78">
    <property type="entry name" value="OS12G0587133 PROTEIN"/>
    <property type="match status" value="1"/>
</dbReference>
<dbReference type="PANTHER" id="PTHR33116">
    <property type="entry name" value="REVERSE TRANSCRIPTASE ZINC-BINDING DOMAIN-CONTAINING PROTEIN-RELATED-RELATED"/>
    <property type="match status" value="1"/>
</dbReference>
<name>A0AAV8T2K0_9ROSI</name>
<reference evidence="1 2" key="1">
    <citation type="submission" date="2021-09" db="EMBL/GenBank/DDBJ databases">
        <title>Genomic insights and catalytic innovation underlie evolution of tropane alkaloids biosynthesis.</title>
        <authorList>
            <person name="Wang Y.-J."/>
            <person name="Tian T."/>
            <person name="Huang J.-P."/>
            <person name="Huang S.-X."/>
        </authorList>
    </citation>
    <scope>NUCLEOTIDE SEQUENCE [LARGE SCALE GENOMIC DNA]</scope>
    <source>
        <strain evidence="1">KIB-2018</strain>
        <tissue evidence="1">Leaf</tissue>
    </source>
</reference>
<gene>
    <name evidence="1" type="ORF">K2173_022024</name>
</gene>
<keyword evidence="2" id="KW-1185">Reference proteome</keyword>